<evidence type="ECO:0000259" key="2">
    <source>
        <dbReference type="PROSITE" id="PS50191"/>
    </source>
</evidence>
<keyword evidence="4" id="KW-1185">Reference proteome</keyword>
<dbReference type="InterPro" id="IPR036865">
    <property type="entry name" value="CRAL-TRIO_dom_sf"/>
</dbReference>
<keyword evidence="1" id="KW-1133">Transmembrane helix</keyword>
<dbReference type="PANTHER" id="PTHR46590">
    <property type="entry name" value="PHOSPHATIDYLINOSITOL TRANSFER PROTEIN CSR1-RELATED"/>
    <property type="match status" value="1"/>
</dbReference>
<dbReference type="Pfam" id="PF00650">
    <property type="entry name" value="CRAL_TRIO"/>
    <property type="match status" value="1"/>
</dbReference>
<feature type="domain" description="CRAL-TRIO" evidence="2">
    <location>
        <begin position="113"/>
        <end position="261"/>
    </location>
</feature>
<name>A0A9P5NQI3_GYMJU</name>
<dbReference type="SUPFAM" id="SSF52087">
    <property type="entry name" value="CRAL/TRIO domain"/>
    <property type="match status" value="1"/>
</dbReference>
<evidence type="ECO:0000256" key="1">
    <source>
        <dbReference type="SAM" id="Phobius"/>
    </source>
</evidence>
<organism evidence="3 4">
    <name type="scientific">Gymnopilus junonius</name>
    <name type="common">Spectacular rustgill mushroom</name>
    <name type="synonym">Gymnopilus spectabilis subsp. junonius</name>
    <dbReference type="NCBI Taxonomy" id="109634"/>
    <lineage>
        <taxon>Eukaryota</taxon>
        <taxon>Fungi</taxon>
        <taxon>Dikarya</taxon>
        <taxon>Basidiomycota</taxon>
        <taxon>Agaricomycotina</taxon>
        <taxon>Agaricomycetes</taxon>
        <taxon>Agaricomycetidae</taxon>
        <taxon>Agaricales</taxon>
        <taxon>Agaricineae</taxon>
        <taxon>Hymenogastraceae</taxon>
        <taxon>Gymnopilus</taxon>
    </lineage>
</organism>
<gene>
    <name evidence="3" type="ORF">CPB84DRAFT_1678446</name>
</gene>
<dbReference type="EMBL" id="JADNYJ010000033">
    <property type="protein sequence ID" value="KAF8902909.1"/>
    <property type="molecule type" value="Genomic_DNA"/>
</dbReference>
<dbReference type="Proteomes" id="UP000724874">
    <property type="component" value="Unassembled WGS sequence"/>
</dbReference>
<feature type="transmembrane region" description="Helical" evidence="1">
    <location>
        <begin position="348"/>
        <end position="370"/>
    </location>
</feature>
<dbReference type="SMART" id="SM00516">
    <property type="entry name" value="SEC14"/>
    <property type="match status" value="1"/>
</dbReference>
<accession>A0A9P5NQI3</accession>
<dbReference type="InterPro" id="IPR001251">
    <property type="entry name" value="CRAL-TRIO_dom"/>
</dbReference>
<dbReference type="OrthoDB" id="75724at2759"/>
<dbReference type="PROSITE" id="PS50191">
    <property type="entry name" value="CRAL_TRIO"/>
    <property type="match status" value="1"/>
</dbReference>
<reference evidence="3" key="1">
    <citation type="submission" date="2020-11" db="EMBL/GenBank/DDBJ databases">
        <authorList>
            <consortium name="DOE Joint Genome Institute"/>
            <person name="Ahrendt S."/>
            <person name="Riley R."/>
            <person name="Andreopoulos W."/>
            <person name="LaButti K."/>
            <person name="Pangilinan J."/>
            <person name="Ruiz-duenas F.J."/>
            <person name="Barrasa J.M."/>
            <person name="Sanchez-Garcia M."/>
            <person name="Camarero S."/>
            <person name="Miyauchi S."/>
            <person name="Serrano A."/>
            <person name="Linde D."/>
            <person name="Babiker R."/>
            <person name="Drula E."/>
            <person name="Ayuso-Fernandez I."/>
            <person name="Pacheco R."/>
            <person name="Padilla G."/>
            <person name="Ferreira P."/>
            <person name="Barriuso J."/>
            <person name="Kellner H."/>
            <person name="Castanera R."/>
            <person name="Alfaro M."/>
            <person name="Ramirez L."/>
            <person name="Pisabarro A.G."/>
            <person name="Kuo A."/>
            <person name="Tritt A."/>
            <person name="Lipzen A."/>
            <person name="He G."/>
            <person name="Yan M."/>
            <person name="Ng V."/>
            <person name="Cullen D."/>
            <person name="Martin F."/>
            <person name="Rosso M.-N."/>
            <person name="Henrissat B."/>
            <person name="Hibbett D."/>
            <person name="Martinez A.T."/>
            <person name="Grigoriev I.V."/>
        </authorList>
    </citation>
    <scope>NUCLEOTIDE SEQUENCE</scope>
    <source>
        <strain evidence="3">AH 44721</strain>
    </source>
</reference>
<comment type="caution">
    <text evidence="3">The sequence shown here is derived from an EMBL/GenBank/DDBJ whole genome shotgun (WGS) entry which is preliminary data.</text>
</comment>
<dbReference type="Gene3D" id="3.40.525.10">
    <property type="entry name" value="CRAL-TRIO lipid binding domain"/>
    <property type="match status" value="1"/>
</dbReference>
<dbReference type="AlphaFoldDB" id="A0A9P5NQI3"/>
<evidence type="ECO:0000313" key="4">
    <source>
        <dbReference type="Proteomes" id="UP000724874"/>
    </source>
</evidence>
<proteinExistence type="predicted"/>
<keyword evidence="1" id="KW-0812">Transmembrane</keyword>
<keyword evidence="1" id="KW-0472">Membrane</keyword>
<dbReference type="CDD" id="cd00170">
    <property type="entry name" value="SEC14"/>
    <property type="match status" value="1"/>
</dbReference>
<dbReference type="InterPro" id="IPR052432">
    <property type="entry name" value="PITP/CRAL-TRIO"/>
</dbReference>
<sequence length="394" mass="46054">METRKRLQKNRDALLEQYHTNLDDVYNLQDTLIRDVLPSVTDELELGPEAQEWAKEWLSDTSSIFRISRRHKFTRSFSLEAIQRTLLWRLDNLWPIESPISIPNLHCLPSNIRDPFGRPILVLEVNPVDVTQDLLKRFLIRAFEQLRLHLKKLYDDSEDNLRPPLQYIALFDLSQLSFQSINIDLFTWSLREVIPRFPGMIAGVFVLNYSWTHSGFWSILKRLLPESALSRVFFPSKEELINFFSPTALPQDYGGDLSRLSLLEDPMNPRMHPAKLEVTCLPSTPSSAPPPRTISWLSPTSILNPFFGYPVSTSSTRGPPSFRHGRRRKRDLVRTLLTLFWIRWRKHITFGLCLTIILVIWRLSFARITLRFPKGNFMLRWFMSSRGPIQPKLT</sequence>
<dbReference type="PANTHER" id="PTHR46590:SF4">
    <property type="entry name" value="CRAL-TRIO DOMAIN-CONTAINING PROTEIN"/>
    <property type="match status" value="1"/>
</dbReference>
<protein>
    <submittedName>
        <fullName evidence="3">CRAL-TRIO domain-containing protein</fullName>
    </submittedName>
</protein>
<evidence type="ECO:0000313" key="3">
    <source>
        <dbReference type="EMBL" id="KAF8902909.1"/>
    </source>
</evidence>